<dbReference type="Proteomes" id="UP000628448">
    <property type="component" value="Unassembled WGS sequence"/>
</dbReference>
<dbReference type="RefSeq" id="WP_196990385.1">
    <property type="nucleotide sequence ID" value="NZ_JADWYR010000001.1"/>
</dbReference>
<keyword evidence="2" id="KW-1185">Reference proteome</keyword>
<gene>
    <name evidence="1" type="ORF">I5907_09020</name>
</gene>
<comment type="caution">
    <text evidence="1">The sequence shown here is derived from an EMBL/GenBank/DDBJ whole genome shotgun (WGS) entry which is preliminary data.</text>
</comment>
<dbReference type="EMBL" id="JADWYR010000001">
    <property type="protein sequence ID" value="MBG9376372.1"/>
    <property type="molecule type" value="Genomic_DNA"/>
</dbReference>
<evidence type="ECO:0000313" key="1">
    <source>
        <dbReference type="EMBL" id="MBG9376372.1"/>
    </source>
</evidence>
<evidence type="ECO:0000313" key="2">
    <source>
        <dbReference type="Proteomes" id="UP000628448"/>
    </source>
</evidence>
<protein>
    <submittedName>
        <fullName evidence="1">Uncharacterized protein</fullName>
    </submittedName>
</protein>
<sequence length="65" mass="7132">MIVAVLTIFMLVSGVIIFLCLKEAVAVDEDYNPVTNPRTHNKPVAPQAKTGSIVFHHFSSSRHIA</sequence>
<name>A0A931E0H8_9BACT</name>
<accession>A0A931E0H8</accession>
<dbReference type="AlphaFoldDB" id="A0A931E0H8"/>
<proteinExistence type="predicted"/>
<reference evidence="1" key="1">
    <citation type="submission" date="2020-11" db="EMBL/GenBank/DDBJ databases">
        <title>Bacterial whole genome sequence for Panacibacter sp. DH6.</title>
        <authorList>
            <person name="Le V."/>
            <person name="Ko S."/>
            <person name="Ahn C.-Y."/>
            <person name="Oh H.-M."/>
        </authorList>
    </citation>
    <scope>NUCLEOTIDE SEQUENCE</scope>
    <source>
        <strain evidence="1">DH6</strain>
    </source>
</reference>
<organism evidence="1 2">
    <name type="scientific">Panacibacter microcysteis</name>
    <dbReference type="NCBI Taxonomy" id="2793269"/>
    <lineage>
        <taxon>Bacteria</taxon>
        <taxon>Pseudomonadati</taxon>
        <taxon>Bacteroidota</taxon>
        <taxon>Chitinophagia</taxon>
        <taxon>Chitinophagales</taxon>
        <taxon>Chitinophagaceae</taxon>
        <taxon>Panacibacter</taxon>
    </lineage>
</organism>